<sequence>MNSQERLLELFIKLLTEQSLSIKQVTEEYQISPRSAQRDLSIIRETLANSAFNATLLKNTQRKQYYLSHSAQFSQAEAFAISKILLATRGFHKTELTFLIDLLLNHVDEQANTQLKKALKSELFHYQQVTHHKFLLESLQKWLDWTDRRQPIIADYYFKKNQPPIQIKGLPLSIMFSEHYFYIRTYVPHHQKIINYRLDRFGKVSELLEKITLPLDKQLEDGEMRKKSVLMYSGRDSIITFRFWGAEEIVRDKFPQAKLSQHKNQKYLEVTIQAFEPGVIMWFLSQGSRIQVTSPPSLIQKIRQEIAMMASHY</sequence>
<dbReference type="InterPro" id="IPR051534">
    <property type="entry name" value="CBASS_pafABC_assoc_protein"/>
</dbReference>
<gene>
    <name evidence="1" type="ORF">OL234_08880</name>
</gene>
<organism evidence="1 2">
    <name type="scientific">Vagococcus intermedius</name>
    <dbReference type="NCBI Taxonomy" id="2991418"/>
    <lineage>
        <taxon>Bacteria</taxon>
        <taxon>Bacillati</taxon>
        <taxon>Bacillota</taxon>
        <taxon>Bacilli</taxon>
        <taxon>Lactobacillales</taxon>
        <taxon>Enterococcaceae</taxon>
        <taxon>Vagococcus</taxon>
    </lineage>
</organism>
<dbReference type="AlphaFoldDB" id="A0AAF0CUG6"/>
<evidence type="ECO:0000313" key="2">
    <source>
        <dbReference type="Proteomes" id="UP001179647"/>
    </source>
</evidence>
<accession>A0AAF0CUG6</accession>
<keyword evidence="2" id="KW-1185">Reference proteome</keyword>
<dbReference type="Proteomes" id="UP001179647">
    <property type="component" value="Chromosome"/>
</dbReference>
<dbReference type="KEGG" id="vie:OL234_08880"/>
<reference evidence="1" key="1">
    <citation type="submission" date="2022-10" db="EMBL/GenBank/DDBJ databases">
        <title>Vagococcus sp. isolated from poultry meat.</title>
        <authorList>
            <person name="Johansson P."/>
            <person name="Bjorkroth J."/>
        </authorList>
    </citation>
    <scope>NUCLEOTIDE SEQUENCE</scope>
    <source>
        <strain evidence="1">STAA11</strain>
    </source>
</reference>
<proteinExistence type="predicted"/>
<dbReference type="PANTHER" id="PTHR34580">
    <property type="match status" value="1"/>
</dbReference>
<protein>
    <submittedName>
        <fullName evidence="1">WYL domain-containing protein</fullName>
    </submittedName>
</protein>
<dbReference type="PANTHER" id="PTHR34580:SF1">
    <property type="entry name" value="PROTEIN PAFC"/>
    <property type="match status" value="1"/>
</dbReference>
<dbReference type="EMBL" id="CP110232">
    <property type="protein sequence ID" value="WEG73069.1"/>
    <property type="molecule type" value="Genomic_DNA"/>
</dbReference>
<dbReference type="RefSeq" id="WP_275468871.1">
    <property type="nucleotide sequence ID" value="NZ_CP110232.1"/>
</dbReference>
<name>A0AAF0CUG6_9ENTE</name>
<evidence type="ECO:0000313" key="1">
    <source>
        <dbReference type="EMBL" id="WEG73069.1"/>
    </source>
</evidence>